<dbReference type="Pfam" id="PF14397">
    <property type="entry name" value="ATPgrasp_ST"/>
    <property type="match status" value="1"/>
</dbReference>
<gene>
    <name evidence="3" type="ORF">MNBD_DELTA04-1836</name>
</gene>
<evidence type="ECO:0000256" key="1">
    <source>
        <dbReference type="SAM" id="Phobius"/>
    </source>
</evidence>
<keyword evidence="1" id="KW-0812">Transmembrane</keyword>
<protein>
    <recommendedName>
        <fullName evidence="2">Alpha-L-glutamate ligase-related protein ATP-grasp domain-containing protein</fullName>
    </recommendedName>
</protein>
<dbReference type="InterPro" id="IPR039523">
    <property type="entry name" value="RimK-rel_E_lig_ATP-grasp"/>
</dbReference>
<feature type="domain" description="Alpha-L-glutamate ligase-related protein ATP-grasp" evidence="2">
    <location>
        <begin position="2"/>
        <end position="112"/>
    </location>
</feature>
<organism evidence="3">
    <name type="scientific">hydrothermal vent metagenome</name>
    <dbReference type="NCBI Taxonomy" id="652676"/>
    <lineage>
        <taxon>unclassified sequences</taxon>
        <taxon>metagenomes</taxon>
        <taxon>ecological metagenomes</taxon>
    </lineage>
</organism>
<dbReference type="SUPFAM" id="SSF56059">
    <property type="entry name" value="Glutathione synthetase ATP-binding domain-like"/>
    <property type="match status" value="1"/>
</dbReference>
<reference evidence="3" key="1">
    <citation type="submission" date="2018-06" db="EMBL/GenBank/DDBJ databases">
        <authorList>
            <person name="Zhirakovskaya E."/>
        </authorList>
    </citation>
    <scope>NUCLEOTIDE SEQUENCE</scope>
</reference>
<proteinExistence type="predicted"/>
<accession>A0A3B0VA66</accession>
<dbReference type="Gene3D" id="3.30.470.20">
    <property type="entry name" value="ATP-grasp fold, B domain"/>
    <property type="match status" value="1"/>
</dbReference>
<evidence type="ECO:0000259" key="2">
    <source>
        <dbReference type="Pfam" id="PF14397"/>
    </source>
</evidence>
<sequence>FSKEGSFVDNTSTGGISIGIDCNKGELREVGFDFSCNTYTKHPDTGFIFAGFIIPFWKEVVGLAVMVQKSCKFYRLIGVDIAVTPSGPVLIEANANPDIIGIEQVNGPILADKMVFDEFAKYDLLVNQYQRVLYD</sequence>
<dbReference type="EMBL" id="UOEY01000103">
    <property type="protein sequence ID" value="VAW40515.1"/>
    <property type="molecule type" value="Genomic_DNA"/>
</dbReference>
<keyword evidence="1" id="KW-1133">Transmembrane helix</keyword>
<keyword evidence="1" id="KW-0472">Membrane</keyword>
<evidence type="ECO:0000313" key="3">
    <source>
        <dbReference type="EMBL" id="VAW40515.1"/>
    </source>
</evidence>
<name>A0A3B0VA66_9ZZZZ</name>
<dbReference type="AlphaFoldDB" id="A0A3B0VA66"/>
<feature type="non-terminal residue" evidence="3">
    <location>
        <position position="1"/>
    </location>
</feature>
<feature type="transmembrane region" description="Helical" evidence="1">
    <location>
        <begin position="47"/>
        <end position="67"/>
    </location>
</feature>